<dbReference type="InterPro" id="IPR011990">
    <property type="entry name" value="TPR-like_helical_dom_sf"/>
</dbReference>
<dbReference type="SUPFAM" id="SSF48452">
    <property type="entry name" value="TPR-like"/>
    <property type="match status" value="1"/>
</dbReference>
<dbReference type="PROSITE" id="PS50005">
    <property type="entry name" value="TPR"/>
    <property type="match status" value="1"/>
</dbReference>
<gene>
    <name evidence="3" type="ORF">ACFO5O_13520</name>
</gene>
<evidence type="ECO:0000256" key="1">
    <source>
        <dbReference type="PROSITE-ProRule" id="PRU00339"/>
    </source>
</evidence>
<proteinExistence type="predicted"/>
<feature type="signal peptide" evidence="2">
    <location>
        <begin position="1"/>
        <end position="21"/>
    </location>
</feature>
<evidence type="ECO:0000313" key="4">
    <source>
        <dbReference type="Proteomes" id="UP001595953"/>
    </source>
</evidence>
<feature type="repeat" description="TPR" evidence="1">
    <location>
        <begin position="335"/>
        <end position="368"/>
    </location>
</feature>
<dbReference type="InterPro" id="IPR019734">
    <property type="entry name" value="TPR_rpt"/>
</dbReference>
<keyword evidence="1" id="KW-0802">TPR repeat</keyword>
<comment type="caution">
    <text evidence="3">The sequence shown here is derived from an EMBL/GenBank/DDBJ whole genome shotgun (WGS) entry which is preliminary data.</text>
</comment>
<sequence>MKTRITLILMTLFLSVNVSFAQQDEECMNNLTIFVDYYKSKRYDEAFEPWMKVRNKCPKFNRAIYLYGEKILNHKIENSAGAEKVGYINDQMTLWDKALEYYPSNYKLGEVLADKVQLMYDYKKELNASDQQIYDAADKAYKQDLENFTNPKALYIYFSSIVDLFNAKKTPIQNVFNKYDDVSEKIESEIQNYAENLNRLVQKEESGQALTKKEEQYKKQYESYLEAYDKISGSIDSKLGQLANCENLIPLYKKDFQEYKSDAVWLKRAVSRMYNKECTDDPLYIELVKAYDATAPSADTKYFTATILLKQGKEREAETYMKQAFDLESDPYKKGKLAERIASSLKSKGQYGQARGYYRESLKLNPSNGRPHLAIAAMYAASANSCGDTTFNKRAVFWLAAEEARKAGRVDGNLRGAANQSVANYEAKAPTRSEIFSGDMQGKVISIGCWIGASVTVPNL</sequence>
<evidence type="ECO:0000313" key="3">
    <source>
        <dbReference type="EMBL" id="MFC4723349.1"/>
    </source>
</evidence>
<dbReference type="Proteomes" id="UP001595953">
    <property type="component" value="Unassembled WGS sequence"/>
</dbReference>
<name>A0ABV9N7S9_9FLAO</name>
<evidence type="ECO:0008006" key="5">
    <source>
        <dbReference type="Google" id="ProtNLM"/>
    </source>
</evidence>
<organism evidence="3 4">
    <name type="scientific">Geojedonia litorea</name>
    <dbReference type="NCBI Taxonomy" id="1268269"/>
    <lineage>
        <taxon>Bacteria</taxon>
        <taxon>Pseudomonadati</taxon>
        <taxon>Bacteroidota</taxon>
        <taxon>Flavobacteriia</taxon>
        <taxon>Flavobacteriales</taxon>
        <taxon>Flavobacteriaceae</taxon>
        <taxon>Geojedonia</taxon>
    </lineage>
</organism>
<evidence type="ECO:0000256" key="2">
    <source>
        <dbReference type="SAM" id="SignalP"/>
    </source>
</evidence>
<accession>A0ABV9N7S9</accession>
<dbReference type="SMART" id="SM00028">
    <property type="entry name" value="TPR"/>
    <property type="match status" value="2"/>
</dbReference>
<reference evidence="4" key="1">
    <citation type="journal article" date="2019" name="Int. J. Syst. Evol. Microbiol.">
        <title>The Global Catalogue of Microorganisms (GCM) 10K type strain sequencing project: providing services to taxonomists for standard genome sequencing and annotation.</title>
        <authorList>
            <consortium name="The Broad Institute Genomics Platform"/>
            <consortium name="The Broad Institute Genome Sequencing Center for Infectious Disease"/>
            <person name="Wu L."/>
            <person name="Ma J."/>
        </authorList>
    </citation>
    <scope>NUCLEOTIDE SEQUENCE [LARGE SCALE GENOMIC DNA]</scope>
    <source>
        <strain evidence="4">CCUG 63682</strain>
    </source>
</reference>
<dbReference type="RefSeq" id="WP_387964659.1">
    <property type="nucleotide sequence ID" value="NZ_JBHSGP010000014.1"/>
</dbReference>
<protein>
    <recommendedName>
        <fullName evidence="5">Tetratricopeptide repeat protein</fullName>
    </recommendedName>
</protein>
<keyword evidence="2" id="KW-0732">Signal</keyword>
<feature type="chain" id="PRO_5047264432" description="Tetratricopeptide repeat protein" evidence="2">
    <location>
        <begin position="22"/>
        <end position="460"/>
    </location>
</feature>
<dbReference type="EMBL" id="JBHSGP010000014">
    <property type="protein sequence ID" value="MFC4723349.1"/>
    <property type="molecule type" value="Genomic_DNA"/>
</dbReference>
<dbReference type="Gene3D" id="1.25.40.10">
    <property type="entry name" value="Tetratricopeptide repeat domain"/>
    <property type="match status" value="1"/>
</dbReference>
<keyword evidence="4" id="KW-1185">Reference proteome</keyword>